<feature type="binding site" evidence="11">
    <location>
        <position position="668"/>
    </location>
    <ligand>
        <name>Zn(2+)</name>
        <dbReference type="ChEBI" id="CHEBI:29105"/>
    </ligand>
</feature>
<keyword evidence="9 11" id="KW-0648">Protein biosynthesis</keyword>
<dbReference type="GO" id="GO:0008270">
    <property type="term" value="F:zinc ion binding"/>
    <property type="evidence" value="ECO:0007669"/>
    <property type="project" value="UniProtKB-UniRule"/>
</dbReference>
<dbReference type="SMART" id="SM00863">
    <property type="entry name" value="tRNA_SAD"/>
    <property type="match status" value="1"/>
</dbReference>
<feature type="binding site" evidence="11">
    <location>
        <position position="561"/>
    </location>
    <ligand>
        <name>Zn(2+)</name>
        <dbReference type="ChEBI" id="CHEBI:29105"/>
    </ligand>
</feature>
<dbReference type="InterPro" id="IPR018165">
    <property type="entry name" value="Ala-tRNA-synth_IIc_core"/>
</dbReference>
<dbReference type="Gene3D" id="3.10.310.40">
    <property type="match status" value="1"/>
</dbReference>
<comment type="catalytic activity">
    <reaction evidence="11">
        <text>tRNA(Ala) + L-alanine + ATP = L-alanyl-tRNA(Ala) + AMP + diphosphate</text>
        <dbReference type="Rhea" id="RHEA:12540"/>
        <dbReference type="Rhea" id="RHEA-COMP:9657"/>
        <dbReference type="Rhea" id="RHEA-COMP:9923"/>
        <dbReference type="ChEBI" id="CHEBI:30616"/>
        <dbReference type="ChEBI" id="CHEBI:33019"/>
        <dbReference type="ChEBI" id="CHEBI:57972"/>
        <dbReference type="ChEBI" id="CHEBI:78442"/>
        <dbReference type="ChEBI" id="CHEBI:78497"/>
        <dbReference type="ChEBI" id="CHEBI:456215"/>
        <dbReference type="EC" id="6.1.1.7"/>
    </reaction>
</comment>
<evidence type="ECO:0000256" key="3">
    <source>
        <dbReference type="ARBA" id="ARBA00022598"/>
    </source>
</evidence>
<evidence type="ECO:0000313" key="14">
    <source>
        <dbReference type="EMBL" id="RFS22469.1"/>
    </source>
</evidence>
<feature type="binding site" evidence="11">
    <location>
        <position position="664"/>
    </location>
    <ligand>
        <name>Zn(2+)</name>
        <dbReference type="ChEBI" id="CHEBI:29105"/>
    </ligand>
</feature>
<dbReference type="InterPro" id="IPR002318">
    <property type="entry name" value="Ala-tRNA-lgiase_IIc"/>
</dbReference>
<dbReference type="InterPro" id="IPR018164">
    <property type="entry name" value="Ala-tRNA-synth_IIc_N"/>
</dbReference>
<dbReference type="PANTHER" id="PTHR11777:SF9">
    <property type="entry name" value="ALANINE--TRNA LIGASE, CYTOPLASMIC"/>
    <property type="match status" value="1"/>
</dbReference>
<evidence type="ECO:0000256" key="9">
    <source>
        <dbReference type="ARBA" id="ARBA00022917"/>
    </source>
</evidence>
<evidence type="ECO:0000256" key="1">
    <source>
        <dbReference type="ARBA" id="ARBA00008226"/>
    </source>
</evidence>
<dbReference type="InterPro" id="IPR045864">
    <property type="entry name" value="aa-tRNA-synth_II/BPL/LPL"/>
</dbReference>
<dbReference type="OrthoDB" id="9803884at2"/>
<dbReference type="Gene3D" id="3.30.980.10">
    <property type="entry name" value="Threonyl-trna Synthetase, Chain A, domain 2"/>
    <property type="match status" value="1"/>
</dbReference>
<gene>
    <name evidence="11" type="primary">alaS</name>
    <name evidence="14" type="ORF">DVR12_11735</name>
</gene>
<name>A0A3E1Y9T4_9BACT</name>
<dbReference type="RefSeq" id="WP_116975865.1">
    <property type="nucleotide sequence ID" value="NZ_QPMM01000006.1"/>
</dbReference>
<keyword evidence="8 11" id="KW-0694">RNA-binding</keyword>
<keyword evidence="11" id="KW-0963">Cytoplasm</keyword>
<dbReference type="Pfam" id="PF02272">
    <property type="entry name" value="DHHA1"/>
    <property type="match status" value="1"/>
</dbReference>
<dbReference type="PRINTS" id="PR00980">
    <property type="entry name" value="TRNASYNTHALA"/>
</dbReference>
<dbReference type="GO" id="GO:0004813">
    <property type="term" value="F:alanine-tRNA ligase activity"/>
    <property type="evidence" value="ECO:0007669"/>
    <property type="project" value="UniProtKB-UniRule"/>
</dbReference>
<dbReference type="FunFam" id="3.30.54.20:FF:000001">
    <property type="entry name" value="Alanine--tRNA ligase"/>
    <property type="match status" value="1"/>
</dbReference>
<protein>
    <recommendedName>
        <fullName evidence="11">Alanine--tRNA ligase</fullName>
        <ecNumber evidence="11">6.1.1.7</ecNumber>
    </recommendedName>
    <alternativeName>
        <fullName evidence="11">Alanyl-tRNA synthetase</fullName>
        <shortName evidence="11">AlaRS</shortName>
    </alternativeName>
</protein>
<organism evidence="14 15">
    <name type="scientific">Chitinophaga silvatica</name>
    <dbReference type="NCBI Taxonomy" id="2282649"/>
    <lineage>
        <taxon>Bacteria</taxon>
        <taxon>Pseudomonadati</taxon>
        <taxon>Bacteroidota</taxon>
        <taxon>Chitinophagia</taxon>
        <taxon>Chitinophagales</taxon>
        <taxon>Chitinophagaceae</taxon>
        <taxon>Chitinophaga</taxon>
    </lineage>
</organism>
<dbReference type="Pfam" id="PF01411">
    <property type="entry name" value="tRNA-synt_2c"/>
    <property type="match status" value="1"/>
</dbReference>
<dbReference type="EC" id="6.1.1.7" evidence="11"/>
<dbReference type="CDD" id="cd00673">
    <property type="entry name" value="AlaRS_core"/>
    <property type="match status" value="1"/>
</dbReference>
<reference evidence="14 15" key="1">
    <citation type="submission" date="2018-07" db="EMBL/GenBank/DDBJ databases">
        <title>Chitinophaga K2CV101002-2 sp. nov., isolated from a monsoon evergreen broad-leaved forest soil.</title>
        <authorList>
            <person name="Lv Y."/>
        </authorList>
    </citation>
    <scope>NUCLEOTIDE SEQUENCE [LARGE SCALE GENOMIC DNA]</scope>
    <source>
        <strain evidence="14 15">GDMCC 1.1288</strain>
    </source>
</reference>
<evidence type="ECO:0000256" key="7">
    <source>
        <dbReference type="ARBA" id="ARBA00022840"/>
    </source>
</evidence>
<sequence length="871" mass="97311">MTASEIRQQFLDFFASKGHQIVPSAPIVIKNDPTLMFTNAGMNQFKDYFLGNRVPPHKRVADTQKCLRVSGKQNDLEEVGIDTYHHTMFEMLGNWSFGDYFKKEAIAMSWELLTEVYKLSKDRLYVTVFEGDSKENIPKDDEAYNFWKEHIAEDRILLGNKKDNFWEMGDTGPCGPCSEIHVDCRPDSERKLVDGKTLVNADHPQVIEIWNNVFMQFNRQKDGSLVTLPAKHVDTGMGLERLVRVLQGKTSNYDTDLFTNTIHFTETLVGKKYTFSDDKKDVAFRVIADHVRAISFTIADGQLPASNGAGYVIRRILRRAVRYYFSFLDVRKPLLHEIVPVLAAQFSNVFPELEAQVDFVKKVIFEEENNFLRTLESGIRRIEDFMQHATSKVIDGATAFELNDTYGFPLDLTNLIAAENGFTVDEKGFEVAMQQQKDRSRAATELDTGDWVVLDETPNSIFVGYEQLESTTKLLKYRTVKAKGKEQFQLVLGQTPFYAESGGQVGDHGILQFDDETIHVSDTKKENNLTIHFADKLPSNPKAVVKAKVDKETRANTERHHSATHLLHSALRQVLGTHVAQKGSLVNAEALRFDFSHFAKVSDEELAQIEAIVNKKIRENVPVVIKEMSKDEALQLGAMALFGEKYGDTVRVVIMDPSYSVELCGGTHVGATGELGQFKFVSEAAVAAGVRRVEAVTGSKAEAYINEQLQQLKEIKATLKNPKEPVKTVETLLQDKSSLEKQLEALELEKVRTLANSLRSQAEQINGINFLGKVVHVSNAEGLKQLSIQLKSEIPDHVLIFAANIGGKASVALTIDEKLVADKGWEAPKIIKERIAPLIKGGGGGQKTFATAGGQETDKLDQVVSAIKQLL</sequence>
<dbReference type="InterPro" id="IPR003156">
    <property type="entry name" value="DHHA1_dom"/>
</dbReference>
<dbReference type="GO" id="GO:0005524">
    <property type="term" value="F:ATP binding"/>
    <property type="evidence" value="ECO:0007669"/>
    <property type="project" value="UniProtKB-UniRule"/>
</dbReference>
<keyword evidence="2 11" id="KW-0820">tRNA-binding</keyword>
<dbReference type="NCBIfam" id="TIGR00344">
    <property type="entry name" value="alaS"/>
    <property type="match status" value="1"/>
</dbReference>
<evidence type="ECO:0000256" key="2">
    <source>
        <dbReference type="ARBA" id="ARBA00022555"/>
    </source>
</evidence>
<comment type="cofactor">
    <cofactor evidence="11">
        <name>Zn(2+)</name>
        <dbReference type="ChEBI" id="CHEBI:29105"/>
    </cofactor>
    <text evidence="11">Binds 1 zinc ion per subunit.</text>
</comment>
<dbReference type="InterPro" id="IPR018162">
    <property type="entry name" value="Ala-tRNA-ligase_IIc_anticod-bd"/>
</dbReference>
<dbReference type="FunFam" id="3.10.310.40:FF:000001">
    <property type="entry name" value="Alanine--tRNA ligase"/>
    <property type="match status" value="1"/>
</dbReference>
<dbReference type="FunFam" id="3.30.980.10:FF:000004">
    <property type="entry name" value="Alanine--tRNA ligase, cytoplasmic"/>
    <property type="match status" value="1"/>
</dbReference>
<dbReference type="SUPFAM" id="SSF55186">
    <property type="entry name" value="ThrRS/AlaRS common domain"/>
    <property type="match status" value="1"/>
</dbReference>
<dbReference type="Gene3D" id="3.30.930.10">
    <property type="entry name" value="Bira Bifunctional Protein, Domain 2"/>
    <property type="match status" value="1"/>
</dbReference>
<dbReference type="Gene3D" id="3.30.54.20">
    <property type="match status" value="1"/>
</dbReference>
<dbReference type="GO" id="GO:0005737">
    <property type="term" value="C:cytoplasm"/>
    <property type="evidence" value="ECO:0007669"/>
    <property type="project" value="UniProtKB-SubCell"/>
</dbReference>
<comment type="caution">
    <text evidence="14">The sequence shown here is derived from an EMBL/GenBank/DDBJ whole genome shotgun (WGS) entry which is preliminary data.</text>
</comment>
<dbReference type="FunFam" id="3.30.930.10:FF:000011">
    <property type="entry name" value="Alanine--tRNA ligase, cytoplasmic"/>
    <property type="match status" value="1"/>
</dbReference>
<feature type="coiled-coil region" evidence="12">
    <location>
        <begin position="729"/>
        <end position="756"/>
    </location>
</feature>
<keyword evidence="15" id="KW-1185">Reference proteome</keyword>
<keyword evidence="6 11" id="KW-0862">Zinc</keyword>
<dbReference type="InterPro" id="IPR018163">
    <property type="entry name" value="Thr/Ala-tRNA-synth_IIc_edit"/>
</dbReference>
<dbReference type="HAMAP" id="MF_00036_B">
    <property type="entry name" value="Ala_tRNA_synth_B"/>
    <property type="match status" value="1"/>
</dbReference>
<comment type="subcellular location">
    <subcellularLocation>
        <location evidence="11">Cytoplasm</location>
    </subcellularLocation>
</comment>
<comment type="similarity">
    <text evidence="1 11">Belongs to the class-II aminoacyl-tRNA synthetase family.</text>
</comment>
<dbReference type="Proteomes" id="UP000260644">
    <property type="component" value="Unassembled WGS sequence"/>
</dbReference>
<evidence type="ECO:0000256" key="10">
    <source>
        <dbReference type="ARBA" id="ARBA00023146"/>
    </source>
</evidence>
<dbReference type="AlphaFoldDB" id="A0A3E1Y9T4"/>
<evidence type="ECO:0000256" key="6">
    <source>
        <dbReference type="ARBA" id="ARBA00022833"/>
    </source>
</evidence>
<dbReference type="PANTHER" id="PTHR11777">
    <property type="entry name" value="ALANYL-TRNA SYNTHETASE"/>
    <property type="match status" value="1"/>
</dbReference>
<dbReference type="Pfam" id="PF07973">
    <property type="entry name" value="tRNA_SAD"/>
    <property type="match status" value="1"/>
</dbReference>
<dbReference type="GO" id="GO:0006419">
    <property type="term" value="P:alanyl-tRNA aminoacylation"/>
    <property type="evidence" value="ECO:0007669"/>
    <property type="project" value="UniProtKB-UniRule"/>
</dbReference>
<keyword evidence="12" id="KW-0175">Coiled coil</keyword>
<dbReference type="GO" id="GO:0000049">
    <property type="term" value="F:tRNA binding"/>
    <property type="evidence" value="ECO:0007669"/>
    <property type="project" value="UniProtKB-KW"/>
</dbReference>
<dbReference type="GO" id="GO:0002161">
    <property type="term" value="F:aminoacyl-tRNA deacylase activity"/>
    <property type="evidence" value="ECO:0007669"/>
    <property type="project" value="TreeGrafter"/>
</dbReference>
<feature type="domain" description="Alanyl-transfer RNA synthetases family profile" evidence="13">
    <location>
        <begin position="1"/>
        <end position="707"/>
    </location>
</feature>
<dbReference type="InterPro" id="IPR050058">
    <property type="entry name" value="Ala-tRNA_ligase"/>
</dbReference>
<evidence type="ECO:0000256" key="8">
    <source>
        <dbReference type="ARBA" id="ARBA00022884"/>
    </source>
</evidence>
<comment type="function">
    <text evidence="11">Catalyzes the attachment of alanine to tRNA(Ala) in a two-step reaction: alanine is first activated by ATP to form Ala-AMP and then transferred to the acceptor end of tRNA(Ala). Also edits incorrectly charged Ser-tRNA(Ala) and Gly-tRNA(Ala) via its editing domain.</text>
</comment>
<comment type="domain">
    <text evidence="11">Consists of three domains; the N-terminal catalytic domain, the editing domain and the C-terminal C-Ala domain. The editing domain removes incorrectly charged amino acids, while the C-Ala domain, along with tRNA(Ala), serves as a bridge to cooperatively bring together the editing and aminoacylation centers thus stimulating deacylation of misacylated tRNAs.</text>
</comment>
<keyword evidence="4 11" id="KW-0479">Metal-binding</keyword>
<evidence type="ECO:0000313" key="15">
    <source>
        <dbReference type="Proteomes" id="UP000260644"/>
    </source>
</evidence>
<dbReference type="InterPro" id="IPR012947">
    <property type="entry name" value="tRNA_SAD"/>
</dbReference>
<dbReference type="EMBL" id="QPMM01000006">
    <property type="protein sequence ID" value="RFS22469.1"/>
    <property type="molecule type" value="Genomic_DNA"/>
</dbReference>
<feature type="binding site" evidence="11">
    <location>
        <position position="565"/>
    </location>
    <ligand>
        <name>Zn(2+)</name>
        <dbReference type="ChEBI" id="CHEBI:29105"/>
    </ligand>
</feature>
<keyword evidence="7 11" id="KW-0067">ATP-binding</keyword>
<dbReference type="PROSITE" id="PS50860">
    <property type="entry name" value="AA_TRNA_LIGASE_II_ALA"/>
    <property type="match status" value="1"/>
</dbReference>
<evidence type="ECO:0000259" key="13">
    <source>
        <dbReference type="PROSITE" id="PS50860"/>
    </source>
</evidence>
<proteinExistence type="inferred from homology"/>
<dbReference type="Gene3D" id="2.40.30.130">
    <property type="match status" value="1"/>
</dbReference>
<accession>A0A3E1Y9T4</accession>
<dbReference type="SUPFAM" id="SSF55681">
    <property type="entry name" value="Class II aaRS and biotin synthetases"/>
    <property type="match status" value="1"/>
</dbReference>
<evidence type="ECO:0000256" key="5">
    <source>
        <dbReference type="ARBA" id="ARBA00022741"/>
    </source>
</evidence>
<dbReference type="InterPro" id="IPR023033">
    <property type="entry name" value="Ala_tRNA_ligase_euk/bac"/>
</dbReference>
<dbReference type="SUPFAM" id="SSF101353">
    <property type="entry name" value="Putative anticodon-binding domain of alanyl-tRNA synthetase (AlaRS)"/>
    <property type="match status" value="1"/>
</dbReference>
<keyword evidence="5 11" id="KW-0547">Nucleotide-binding</keyword>
<evidence type="ECO:0000256" key="4">
    <source>
        <dbReference type="ARBA" id="ARBA00022723"/>
    </source>
</evidence>
<dbReference type="SUPFAM" id="SSF50447">
    <property type="entry name" value="Translation proteins"/>
    <property type="match status" value="1"/>
</dbReference>
<dbReference type="InterPro" id="IPR009000">
    <property type="entry name" value="Transl_B-barrel_sf"/>
</dbReference>
<keyword evidence="10 11" id="KW-0030">Aminoacyl-tRNA synthetase</keyword>
<evidence type="ECO:0000256" key="11">
    <source>
        <dbReference type="HAMAP-Rule" id="MF_00036"/>
    </source>
</evidence>
<keyword evidence="3 11" id="KW-0436">Ligase</keyword>
<evidence type="ECO:0000256" key="12">
    <source>
        <dbReference type="SAM" id="Coils"/>
    </source>
</evidence>